<gene>
    <name evidence="4" type="primary">hypBA2_2</name>
    <name evidence="4" type="ORF">CNLFYP112_00924</name>
</gene>
<dbReference type="Gene3D" id="3.10.620.30">
    <property type="match status" value="1"/>
</dbReference>
<dbReference type="EMBL" id="CACRTG010000046">
    <property type="protein sequence ID" value="VYT40240.1"/>
    <property type="molecule type" value="Genomic_DNA"/>
</dbReference>
<evidence type="ECO:0000256" key="1">
    <source>
        <dbReference type="SAM" id="Coils"/>
    </source>
</evidence>
<evidence type="ECO:0000259" key="3">
    <source>
        <dbReference type="SMART" id="SM00460"/>
    </source>
</evidence>
<name>A0A6N2WDA9_9FIRM</name>
<dbReference type="InterPro" id="IPR032675">
    <property type="entry name" value="LRR_dom_sf"/>
</dbReference>
<sequence length="683" mass="76011">MKKRQQLITGILISAMAFSTITKPEVVQASPQKSVSAYELQQKERDLEHNQAAIDFISYCDENQFRTWDQSLGALKDEDAKEIEKCVEDIVKGETEDYKKAKLIYEWIVKNIRYAQPTETPGLDPYEVFTTKKAVCGGFSRLYKAMLNLAGIPAVTIAGNTPYGAHEWNLVYADKEWFYSDSTWGASSMDYFHKTLEDFSNEHRVQRLVAVTQKGENNTIIGFWEGVAVVDVEKNVKDVIVPEKFRDLDIVAISSDIFNGTGIEKLKVSKNVTIIDAQGASNATELKEITVDSANTVYASAAGVLFTKDYSEILHYPMKNTSKLFTIPKETISFDIKQTFISPYLENIYVEKENEKYSSYEGAVYNKDKTELIIIPEGKKSVTVFGNVDFSKSELSPFNSKRNLEEIVLLDGIKEIPADTFNSCTGLQKITIPESVNKIDEWAFTNVNLNQLTILGRSGTEAETYAKNHNIKFSALDTPTPKPEKPEAELKTLNEVIAEAVKVDVSLYTEESVAKFNQALKAAKEVAVKEEVTKEEVVEATEALQKAMKGLEEKPAPKPEKPEAELKELNAVIAKAAKVDVTLYTEESVAKFNQALKAARAVAAKEEVTKEEVVEAIEALQKAMRTLEKKVIKAPEKETEKETEKENGKKPAPVTSDVAFPGLPAGWVALSGAIALLLSKKKK</sequence>
<keyword evidence="1" id="KW-0175">Coiled coil</keyword>
<dbReference type="AlphaFoldDB" id="A0A6N2WDA9"/>
<organism evidence="4">
    <name type="scientific">[Clostridium] nexile</name>
    <dbReference type="NCBI Taxonomy" id="29361"/>
    <lineage>
        <taxon>Bacteria</taxon>
        <taxon>Bacillati</taxon>
        <taxon>Bacillota</taxon>
        <taxon>Clostridia</taxon>
        <taxon>Lachnospirales</taxon>
        <taxon>Lachnospiraceae</taxon>
        <taxon>Tyzzerella</taxon>
    </lineage>
</organism>
<evidence type="ECO:0000256" key="2">
    <source>
        <dbReference type="SAM" id="MobiDB-lite"/>
    </source>
</evidence>
<dbReference type="Gene3D" id="3.80.10.10">
    <property type="entry name" value="Ribonuclease Inhibitor"/>
    <property type="match status" value="2"/>
</dbReference>
<feature type="domain" description="Transglutaminase-like" evidence="3">
    <location>
        <begin position="128"/>
        <end position="184"/>
    </location>
</feature>
<feature type="region of interest" description="Disordered" evidence="2">
    <location>
        <begin position="632"/>
        <end position="656"/>
    </location>
</feature>
<dbReference type="SUPFAM" id="SSF54001">
    <property type="entry name" value="Cysteine proteinases"/>
    <property type="match status" value="1"/>
</dbReference>
<keyword evidence="4" id="KW-0326">Glycosidase</keyword>
<protein>
    <submittedName>
        <fullName evidence="4">Beta-L-arabinobiosidase</fullName>
        <ecNumber evidence="4">3.2.1.187</ecNumber>
    </submittedName>
</protein>
<dbReference type="EC" id="3.2.1.187" evidence="4"/>
<dbReference type="InterPro" id="IPR002931">
    <property type="entry name" value="Transglutaminase-like"/>
</dbReference>
<keyword evidence="4" id="KW-0378">Hydrolase</keyword>
<dbReference type="GO" id="GO:0016798">
    <property type="term" value="F:hydrolase activity, acting on glycosyl bonds"/>
    <property type="evidence" value="ECO:0007669"/>
    <property type="project" value="UniProtKB-KW"/>
</dbReference>
<feature type="coiled-coil region" evidence="1">
    <location>
        <begin position="603"/>
        <end position="630"/>
    </location>
</feature>
<dbReference type="Pfam" id="PF07554">
    <property type="entry name" value="FIVAR"/>
    <property type="match status" value="2"/>
</dbReference>
<dbReference type="PANTHER" id="PTHR46333:SF2">
    <property type="entry name" value="CYTOKINESIS PROTEIN 3"/>
    <property type="match status" value="1"/>
</dbReference>
<dbReference type="SMART" id="SM00460">
    <property type="entry name" value="TGc"/>
    <property type="match status" value="1"/>
</dbReference>
<dbReference type="GO" id="GO:0005737">
    <property type="term" value="C:cytoplasm"/>
    <property type="evidence" value="ECO:0007669"/>
    <property type="project" value="TreeGrafter"/>
</dbReference>
<dbReference type="InterPro" id="IPR026906">
    <property type="entry name" value="LRR_5"/>
</dbReference>
<proteinExistence type="predicted"/>
<dbReference type="Gene3D" id="1.20.1270.90">
    <property type="entry name" value="AF1782-like"/>
    <property type="match status" value="2"/>
</dbReference>
<accession>A0A6N2WDA9</accession>
<dbReference type="PANTHER" id="PTHR46333">
    <property type="entry name" value="CYTOKINESIS PROTEIN 3"/>
    <property type="match status" value="1"/>
</dbReference>
<dbReference type="Pfam" id="PF01841">
    <property type="entry name" value="Transglut_core"/>
    <property type="match status" value="1"/>
</dbReference>
<dbReference type="InterPro" id="IPR038765">
    <property type="entry name" value="Papain-like_cys_pep_sf"/>
</dbReference>
<dbReference type="Pfam" id="PF13306">
    <property type="entry name" value="LRR_5"/>
    <property type="match status" value="2"/>
</dbReference>
<feature type="compositionally biased region" description="Basic and acidic residues" evidence="2">
    <location>
        <begin position="632"/>
        <end position="649"/>
    </location>
</feature>
<evidence type="ECO:0000313" key="4">
    <source>
        <dbReference type="EMBL" id="VYT40240.1"/>
    </source>
</evidence>
<dbReference type="InterPro" id="IPR052557">
    <property type="entry name" value="CAP/Cytokinesis_protein"/>
</dbReference>
<reference evidence="4" key="1">
    <citation type="submission" date="2019-11" db="EMBL/GenBank/DDBJ databases">
        <authorList>
            <person name="Feng L."/>
        </authorList>
    </citation>
    <scope>NUCLEOTIDE SEQUENCE</scope>
    <source>
        <strain evidence="4">CnexileLFYP112</strain>
    </source>
</reference>